<dbReference type="EMBL" id="BHZD01000001">
    <property type="protein sequence ID" value="GCD42655.1"/>
    <property type="molecule type" value="Genomic_DNA"/>
</dbReference>
<dbReference type="PANTHER" id="PTHR11803:SF58">
    <property type="entry name" value="PROTEIN HMF1-RELATED"/>
    <property type="match status" value="1"/>
</dbReference>
<gene>
    <name evidence="2" type="ORF">GKJPGBOP_02324</name>
</gene>
<dbReference type="CDD" id="cd00448">
    <property type="entry name" value="YjgF_YER057c_UK114_family"/>
    <property type="match status" value="1"/>
</dbReference>
<accession>A0A401W042</accession>
<comment type="caution">
    <text evidence="2">The sequence shown here is derived from an EMBL/GenBank/DDBJ whole genome shotgun (WGS) entry which is preliminary data.</text>
</comment>
<dbReference type="InterPro" id="IPR035959">
    <property type="entry name" value="RutC-like_sf"/>
</dbReference>
<keyword evidence="3" id="KW-1185">Reference proteome</keyword>
<proteinExistence type="inferred from homology"/>
<reference evidence="2 3" key="1">
    <citation type="submission" date="2018-11" db="EMBL/GenBank/DDBJ databases">
        <title>Whole genome sequence of Streptomyces paromomycinus NBRC 15454(T).</title>
        <authorList>
            <person name="Komaki H."/>
            <person name="Tamura T."/>
        </authorList>
    </citation>
    <scope>NUCLEOTIDE SEQUENCE [LARGE SCALE GENOMIC DNA]</scope>
    <source>
        <strain evidence="2 3">NBRC 15454</strain>
    </source>
</reference>
<dbReference type="PANTHER" id="PTHR11803">
    <property type="entry name" value="2-IMINOBUTANOATE/2-IMINOPROPANOATE DEAMINASE RIDA"/>
    <property type="match status" value="1"/>
</dbReference>
<comment type="similarity">
    <text evidence="1">Belongs to the RutC family.</text>
</comment>
<name>A0A401W042_STREY</name>
<evidence type="ECO:0000313" key="2">
    <source>
        <dbReference type="EMBL" id="GCD42655.1"/>
    </source>
</evidence>
<sequence>MTRFTTVPALFPPPRYSHAAVVEAGERLVFSAGAVPLDADGSLVGPGDRAAQTRQVLANLAAQLEAAGSGLDQVIASTVYVVATASGDLTTAWEEVRSSALSTGPHTSTLVGVTVLGYPGQLVEITATGVVRER</sequence>
<dbReference type="SUPFAM" id="SSF55298">
    <property type="entry name" value="YjgF-like"/>
    <property type="match status" value="1"/>
</dbReference>
<dbReference type="AlphaFoldDB" id="A0A401W042"/>
<dbReference type="Proteomes" id="UP000286746">
    <property type="component" value="Unassembled WGS sequence"/>
</dbReference>
<organism evidence="2 3">
    <name type="scientific">Streptomyces paromomycinus</name>
    <name type="common">Streptomyces rimosus subsp. paromomycinus</name>
    <dbReference type="NCBI Taxonomy" id="92743"/>
    <lineage>
        <taxon>Bacteria</taxon>
        <taxon>Bacillati</taxon>
        <taxon>Actinomycetota</taxon>
        <taxon>Actinomycetes</taxon>
        <taxon>Kitasatosporales</taxon>
        <taxon>Streptomycetaceae</taxon>
        <taxon>Streptomyces</taxon>
    </lineage>
</organism>
<dbReference type="GO" id="GO:0019239">
    <property type="term" value="F:deaminase activity"/>
    <property type="evidence" value="ECO:0007669"/>
    <property type="project" value="TreeGrafter"/>
</dbReference>
<protein>
    <submittedName>
        <fullName evidence="2">Translation initiation inhibitor</fullName>
    </submittedName>
</protein>
<dbReference type="InterPro" id="IPR006175">
    <property type="entry name" value="YjgF/YER057c/UK114"/>
</dbReference>
<dbReference type="GO" id="GO:0005829">
    <property type="term" value="C:cytosol"/>
    <property type="evidence" value="ECO:0007669"/>
    <property type="project" value="TreeGrafter"/>
</dbReference>
<dbReference type="Gene3D" id="3.30.1330.40">
    <property type="entry name" value="RutC-like"/>
    <property type="match status" value="1"/>
</dbReference>
<evidence type="ECO:0000256" key="1">
    <source>
        <dbReference type="ARBA" id="ARBA00010552"/>
    </source>
</evidence>
<dbReference type="Pfam" id="PF01042">
    <property type="entry name" value="Ribonuc_L-PSP"/>
    <property type="match status" value="1"/>
</dbReference>
<evidence type="ECO:0000313" key="3">
    <source>
        <dbReference type="Proteomes" id="UP000286746"/>
    </source>
</evidence>
<dbReference type="RefSeq" id="WP_125053977.1">
    <property type="nucleotide sequence ID" value="NZ_BHZD01000001.1"/>
</dbReference>